<evidence type="ECO:0000256" key="1">
    <source>
        <dbReference type="ARBA" id="ARBA00004127"/>
    </source>
</evidence>
<dbReference type="InParanoid" id="L0A9V9"/>
<proteinExistence type="predicted"/>
<dbReference type="Gene3D" id="1.20.1110.10">
    <property type="entry name" value="Calcium-transporting ATPase, transmembrane domain"/>
    <property type="match status" value="1"/>
</dbReference>
<dbReference type="InterPro" id="IPR023214">
    <property type="entry name" value="HAD_sf"/>
</dbReference>
<dbReference type="HOGENOM" id="CLU_001771_6_0_2"/>
<evidence type="ECO:0000256" key="8">
    <source>
        <dbReference type="ARBA" id="ARBA00023136"/>
    </source>
</evidence>
<evidence type="ECO:0000256" key="5">
    <source>
        <dbReference type="ARBA" id="ARBA00022840"/>
    </source>
</evidence>
<evidence type="ECO:0000256" key="6">
    <source>
        <dbReference type="ARBA" id="ARBA00022967"/>
    </source>
</evidence>
<dbReference type="InterPro" id="IPR023299">
    <property type="entry name" value="ATPase_P-typ_cyto_dom_N"/>
</dbReference>
<dbReference type="SUPFAM" id="SSF81665">
    <property type="entry name" value="Calcium ATPase, transmembrane domain M"/>
    <property type="match status" value="1"/>
</dbReference>
<dbReference type="GO" id="GO:0012505">
    <property type="term" value="C:endomembrane system"/>
    <property type="evidence" value="ECO:0007669"/>
    <property type="project" value="UniProtKB-SubCell"/>
</dbReference>
<dbReference type="GO" id="GO:0043682">
    <property type="term" value="F:P-type divalent copper transporter activity"/>
    <property type="evidence" value="ECO:0007669"/>
    <property type="project" value="TreeGrafter"/>
</dbReference>
<evidence type="ECO:0000256" key="7">
    <source>
        <dbReference type="ARBA" id="ARBA00022989"/>
    </source>
</evidence>
<dbReference type="PRINTS" id="PR00119">
    <property type="entry name" value="CATATPASE"/>
</dbReference>
<feature type="domain" description="HMA" evidence="10">
    <location>
        <begin position="19"/>
        <end position="82"/>
    </location>
</feature>
<dbReference type="Gene3D" id="3.40.50.1000">
    <property type="entry name" value="HAD superfamily/HAD-like"/>
    <property type="match status" value="1"/>
</dbReference>
<evidence type="ECO:0000313" key="12">
    <source>
        <dbReference type="Proteomes" id="UP000010469"/>
    </source>
</evidence>
<dbReference type="PANTHER" id="PTHR43520:SF8">
    <property type="entry name" value="P-TYPE CU(+) TRANSPORTER"/>
    <property type="match status" value="1"/>
</dbReference>
<dbReference type="Pfam" id="PF00702">
    <property type="entry name" value="Hydrolase"/>
    <property type="match status" value="1"/>
</dbReference>
<evidence type="ECO:0000256" key="4">
    <source>
        <dbReference type="ARBA" id="ARBA00022741"/>
    </source>
</evidence>
<dbReference type="SUPFAM" id="SSF55008">
    <property type="entry name" value="HMA, heavy metal-associated domain"/>
    <property type="match status" value="1"/>
</dbReference>
<dbReference type="InterPro" id="IPR036412">
    <property type="entry name" value="HAD-like_sf"/>
</dbReference>
<keyword evidence="7 9" id="KW-1133">Transmembrane helix</keyword>
<sequence>MNKNYEENKEEKKGLRINKEQQIKVIGMHCATCAITVSNAIKKVNGVENAEVNLATGDAKITGNLRLKDVVKNIRNSGYDVLTQKIVGKININPEEITNLKNYLESIDGIIEANISADGLLKVEFNPLSISTNDIISLINQKGYKINLIEKEIKIEELERKEFHTMLSRLFVAVIFSAISLFFEFTGLNLYALIASLPVYFYSGYTYHKGFIRATKNKSGNMDTLVSLSSSIAFFYSIYALISGLPIIIDVTVLLITFVLIGKTLESYFKYKLSMSVKSSVNTKVKKIINNKEVIVDVSEVNVGDTIILKSGDQVPVDGIIDEGIVEVNESVLTGEPIPVKKGKGLPLFSGSTIVNGYAKLYVTRSGENSYINQVAKSIREAQAIKLPIQNLVDRVSAIFVPIILIASILSLIIWHFFLGKSLFTSMLFAIAVLASACPCALGLATPMAVVATINKSVKKGIIIRNGEIFSNIKNLDTIVFDLTGTLTEGKVLVRSYKEFLPNAIKMAASVESLSNHPIAKAISDLSNEKEKVEEFEEFVGEGVYGKINDNIVIVGRKSFVKENCDFKEMDGDIFICINGKLGGIINIGDKLREGIYDLFNKLRERNVNIIIATGKDNVDYFKEIKVFSGLRPEDKVELIRKLKDENHYVAFVGDGINDAQALAEANIGIAINSGTDLAKTAGDVIIGDIRLVDDLFDISNKLENKIKQNLAWAFGYNSVLVPIAAGILYPIFYLPPEFAALAMSFSSVIVSLWSYL</sequence>
<dbReference type="GO" id="GO:0016887">
    <property type="term" value="F:ATP hydrolysis activity"/>
    <property type="evidence" value="ECO:0007669"/>
    <property type="project" value="InterPro"/>
</dbReference>
<dbReference type="EMBL" id="CP003378">
    <property type="protein sequence ID" value="AFZ70636.1"/>
    <property type="molecule type" value="Genomic_DNA"/>
</dbReference>
<dbReference type="RefSeq" id="WP_015232533.1">
    <property type="nucleotide sequence ID" value="NC_019791.1"/>
</dbReference>
<keyword evidence="6" id="KW-1278">Translocase</keyword>
<dbReference type="InterPro" id="IPR023298">
    <property type="entry name" value="ATPase_P-typ_TM_dom_sf"/>
</dbReference>
<dbReference type="Proteomes" id="UP000010469">
    <property type="component" value="Chromosome"/>
</dbReference>
<feature type="transmembrane region" description="Helical" evidence="9">
    <location>
        <begin position="396"/>
        <end position="418"/>
    </location>
</feature>
<dbReference type="Gene3D" id="3.40.1110.10">
    <property type="entry name" value="Calcium-transporting ATPase, cytoplasmic domain N"/>
    <property type="match status" value="1"/>
</dbReference>
<feature type="transmembrane region" description="Helical" evidence="9">
    <location>
        <begin position="711"/>
        <end position="733"/>
    </location>
</feature>
<dbReference type="KEGG" id="clg:Calag_0896"/>
<dbReference type="NCBIfam" id="TIGR01512">
    <property type="entry name" value="ATPase-IB2_Cd"/>
    <property type="match status" value="1"/>
</dbReference>
<dbReference type="Pfam" id="PF00403">
    <property type="entry name" value="HMA"/>
    <property type="match status" value="1"/>
</dbReference>
<dbReference type="OrthoDB" id="8588at2157"/>
<organism evidence="11 12">
    <name type="scientific">Caldisphaera lagunensis (strain DSM 15908 / JCM 11604 / ANMR 0165 / IC-154)</name>
    <dbReference type="NCBI Taxonomy" id="1056495"/>
    <lineage>
        <taxon>Archaea</taxon>
        <taxon>Thermoproteota</taxon>
        <taxon>Thermoprotei</taxon>
        <taxon>Acidilobales</taxon>
        <taxon>Caldisphaeraceae</taxon>
        <taxon>Caldisphaera</taxon>
    </lineage>
</organism>
<evidence type="ECO:0000256" key="9">
    <source>
        <dbReference type="SAM" id="Phobius"/>
    </source>
</evidence>
<feature type="transmembrane region" description="Helical" evidence="9">
    <location>
        <begin position="166"/>
        <end position="183"/>
    </location>
</feature>
<gene>
    <name evidence="11" type="ordered locus">Calag_0896</name>
</gene>
<evidence type="ECO:0000256" key="2">
    <source>
        <dbReference type="ARBA" id="ARBA00022692"/>
    </source>
</evidence>
<dbReference type="FunCoup" id="L0A9V9">
    <property type="interactions" value="80"/>
</dbReference>
<dbReference type="GO" id="GO:0055070">
    <property type="term" value="P:copper ion homeostasis"/>
    <property type="evidence" value="ECO:0007669"/>
    <property type="project" value="TreeGrafter"/>
</dbReference>
<evidence type="ECO:0000313" key="11">
    <source>
        <dbReference type="EMBL" id="AFZ70636.1"/>
    </source>
</evidence>
<dbReference type="NCBIfam" id="TIGR01494">
    <property type="entry name" value="ATPase_P-type"/>
    <property type="match status" value="1"/>
</dbReference>
<evidence type="ECO:0000259" key="10">
    <source>
        <dbReference type="PROSITE" id="PS50846"/>
    </source>
</evidence>
<name>L0A9V9_CALLD</name>
<accession>L0A9V9</accession>
<dbReference type="eggNOG" id="arCOG01576">
    <property type="taxonomic scope" value="Archaea"/>
</dbReference>
<dbReference type="NCBIfam" id="TIGR01525">
    <property type="entry name" value="ATPase-IB_hvy"/>
    <property type="match status" value="1"/>
</dbReference>
<evidence type="ECO:0000256" key="3">
    <source>
        <dbReference type="ARBA" id="ARBA00022723"/>
    </source>
</evidence>
<dbReference type="InterPro" id="IPR001757">
    <property type="entry name" value="P_typ_ATPase"/>
</dbReference>
<dbReference type="Gene3D" id="3.30.70.100">
    <property type="match status" value="1"/>
</dbReference>
<dbReference type="PROSITE" id="PS50846">
    <property type="entry name" value="HMA_2"/>
    <property type="match status" value="1"/>
</dbReference>
<keyword evidence="12" id="KW-1185">Reference proteome</keyword>
<dbReference type="Gene3D" id="2.70.150.10">
    <property type="entry name" value="Calcium-transporting ATPase, cytoplasmic transduction domain A"/>
    <property type="match status" value="1"/>
</dbReference>
<dbReference type="InterPro" id="IPR008250">
    <property type="entry name" value="ATPase_P-typ_transduc_dom_A_sf"/>
</dbReference>
<dbReference type="AlphaFoldDB" id="L0A9V9"/>
<dbReference type="NCBIfam" id="TIGR01511">
    <property type="entry name" value="ATPase-IB1_Cu"/>
    <property type="match status" value="1"/>
</dbReference>
<feature type="transmembrane region" description="Helical" evidence="9">
    <location>
        <begin position="424"/>
        <end position="451"/>
    </location>
</feature>
<dbReference type="InterPro" id="IPR017969">
    <property type="entry name" value="Heavy-metal-associated_CS"/>
</dbReference>
<dbReference type="InterPro" id="IPR036163">
    <property type="entry name" value="HMA_dom_sf"/>
</dbReference>
<dbReference type="PROSITE" id="PS01047">
    <property type="entry name" value="HMA_1"/>
    <property type="match status" value="1"/>
</dbReference>
<dbReference type="STRING" id="1056495.Calag_0896"/>
<keyword evidence="3" id="KW-0479">Metal-binding</keyword>
<dbReference type="CDD" id="cd00371">
    <property type="entry name" value="HMA"/>
    <property type="match status" value="1"/>
</dbReference>
<feature type="transmembrane region" description="Helical" evidence="9">
    <location>
        <begin position="739"/>
        <end position="756"/>
    </location>
</feature>
<keyword evidence="8 9" id="KW-0472">Membrane</keyword>
<keyword evidence="2 9" id="KW-0812">Transmembrane</keyword>
<dbReference type="InterPro" id="IPR059000">
    <property type="entry name" value="ATPase_P-type_domA"/>
</dbReference>
<comment type="subcellular location">
    <subcellularLocation>
        <location evidence="1">Endomembrane system</location>
        <topology evidence="1">Multi-pass membrane protein</topology>
    </subcellularLocation>
</comment>
<protein>
    <submittedName>
        <fullName evidence="11">Copper/silver-translocating P-type ATPase,heavy metal-translocating P-type ATPase, Cd/Co/Hg/Pb/Zn-transporting</fullName>
    </submittedName>
</protein>
<dbReference type="GO" id="GO:0005507">
    <property type="term" value="F:copper ion binding"/>
    <property type="evidence" value="ECO:0007669"/>
    <property type="project" value="TreeGrafter"/>
</dbReference>
<dbReference type="InterPro" id="IPR006121">
    <property type="entry name" value="HMA_dom"/>
</dbReference>
<reference evidence="12" key="1">
    <citation type="submission" date="2012-03" db="EMBL/GenBank/DDBJ databases">
        <title>Complete genome of Caldisphaera lagunensis DSM 15908.</title>
        <authorList>
            <person name="Lucas S."/>
            <person name="Copeland A."/>
            <person name="Lapidus A."/>
            <person name="Glavina del Rio T."/>
            <person name="Dalin E."/>
            <person name="Tice H."/>
            <person name="Bruce D."/>
            <person name="Goodwin L."/>
            <person name="Pitluck S."/>
            <person name="Peters L."/>
            <person name="Mikhailova N."/>
            <person name="Teshima H."/>
            <person name="Kyrpides N."/>
            <person name="Mavromatis K."/>
            <person name="Ivanova N."/>
            <person name="Brettin T."/>
            <person name="Detter J.C."/>
            <person name="Han C."/>
            <person name="Larimer F."/>
            <person name="Land M."/>
            <person name="Hauser L."/>
            <person name="Markowitz V."/>
            <person name="Cheng J.-F."/>
            <person name="Hugenholtz P."/>
            <person name="Woyke T."/>
            <person name="Wu D."/>
            <person name="Spring S."/>
            <person name="Schroeder M."/>
            <person name="Brambilla E."/>
            <person name="Klenk H.-P."/>
            <person name="Eisen J.A."/>
        </authorList>
    </citation>
    <scope>NUCLEOTIDE SEQUENCE [LARGE SCALE GENOMIC DNA]</scope>
    <source>
        <strain evidence="12">DSM 15908 / JCM 11604 / IC-154</strain>
    </source>
</reference>
<dbReference type="PANTHER" id="PTHR43520">
    <property type="entry name" value="ATP7, ISOFORM B"/>
    <property type="match status" value="1"/>
</dbReference>
<dbReference type="GeneID" id="14212156"/>
<dbReference type="GO" id="GO:0016020">
    <property type="term" value="C:membrane"/>
    <property type="evidence" value="ECO:0007669"/>
    <property type="project" value="InterPro"/>
</dbReference>
<dbReference type="SUPFAM" id="SSF56784">
    <property type="entry name" value="HAD-like"/>
    <property type="match status" value="1"/>
</dbReference>
<dbReference type="eggNOG" id="arCOG02763">
    <property type="taxonomic scope" value="Archaea"/>
</dbReference>
<keyword evidence="5" id="KW-0067">ATP-binding</keyword>
<dbReference type="Pfam" id="PF00122">
    <property type="entry name" value="E1-E2_ATPase"/>
    <property type="match status" value="1"/>
</dbReference>
<dbReference type="InterPro" id="IPR027256">
    <property type="entry name" value="P-typ_ATPase_IB"/>
</dbReference>
<dbReference type="SUPFAM" id="SSF81653">
    <property type="entry name" value="Calcium ATPase, transduction domain A"/>
    <property type="match status" value="1"/>
</dbReference>
<keyword evidence="4" id="KW-0547">Nucleotide-binding</keyword>
<feature type="transmembrane region" description="Helical" evidence="9">
    <location>
        <begin position="245"/>
        <end position="265"/>
    </location>
</feature>
<dbReference type="GO" id="GO:0005524">
    <property type="term" value="F:ATP binding"/>
    <property type="evidence" value="ECO:0007669"/>
    <property type="project" value="UniProtKB-KW"/>
</dbReference>